<proteinExistence type="predicted"/>
<organism evidence="1 2">
    <name type="scientific">Tabrizicola soli</name>
    <dbReference type="NCBI Taxonomy" id="2185115"/>
    <lineage>
        <taxon>Bacteria</taxon>
        <taxon>Pseudomonadati</taxon>
        <taxon>Pseudomonadota</taxon>
        <taxon>Alphaproteobacteria</taxon>
        <taxon>Rhodobacterales</taxon>
        <taxon>Paracoccaceae</taxon>
        <taxon>Tabrizicola</taxon>
    </lineage>
</organism>
<evidence type="ECO:0008006" key="3">
    <source>
        <dbReference type="Google" id="ProtNLM"/>
    </source>
</evidence>
<dbReference type="EMBL" id="JBHRSM010000006">
    <property type="protein sequence ID" value="MFC3085113.1"/>
    <property type="molecule type" value="Genomic_DNA"/>
</dbReference>
<protein>
    <recommendedName>
        <fullName evidence="3">PD(D/E)XK endonuclease domain-containing protein</fullName>
    </recommendedName>
</protein>
<evidence type="ECO:0000313" key="2">
    <source>
        <dbReference type="Proteomes" id="UP001595445"/>
    </source>
</evidence>
<keyword evidence="2" id="KW-1185">Reference proteome</keyword>
<evidence type="ECO:0000313" key="1">
    <source>
        <dbReference type="EMBL" id="MFC3085113.1"/>
    </source>
</evidence>
<dbReference type="RefSeq" id="WP_197647677.1">
    <property type="nucleotide sequence ID" value="NZ_JAEACP010000036.1"/>
</dbReference>
<gene>
    <name evidence="1" type="ORF">ACFOD6_03525</name>
</gene>
<name>A0ABV7DQ25_9RHOB</name>
<reference evidence="2" key="1">
    <citation type="journal article" date="2019" name="Int. J. Syst. Evol. Microbiol.">
        <title>The Global Catalogue of Microorganisms (GCM) 10K type strain sequencing project: providing services to taxonomists for standard genome sequencing and annotation.</title>
        <authorList>
            <consortium name="The Broad Institute Genomics Platform"/>
            <consortium name="The Broad Institute Genome Sequencing Center for Infectious Disease"/>
            <person name="Wu L."/>
            <person name="Ma J."/>
        </authorList>
    </citation>
    <scope>NUCLEOTIDE SEQUENCE [LARGE SCALE GENOMIC DNA]</scope>
    <source>
        <strain evidence="2">KCTC 62102</strain>
    </source>
</reference>
<sequence>MELTALHKLSHQQAGTLGELLALAKLNTLGLAAYISPEGAPGHDLIVVVHGEAKSIEVKTRQFLERPTEITRWPVDLGTKGEADFFLFVELDLRTITPTFFLLTNAQARETHRISSGMGNCYPAHVRKLVKRNDFAPLLAVI</sequence>
<comment type="caution">
    <text evidence="1">The sequence shown here is derived from an EMBL/GenBank/DDBJ whole genome shotgun (WGS) entry which is preliminary data.</text>
</comment>
<dbReference type="Proteomes" id="UP001595445">
    <property type="component" value="Unassembled WGS sequence"/>
</dbReference>
<accession>A0ABV7DQ25</accession>